<accession>A0A2A7S9T6</accession>
<dbReference type="EMBL" id="PDDY01000004">
    <property type="protein sequence ID" value="PEH40326.1"/>
    <property type="molecule type" value="Genomic_DNA"/>
</dbReference>
<protein>
    <submittedName>
        <fullName evidence="1">Uncharacterized protein</fullName>
    </submittedName>
</protein>
<comment type="caution">
    <text evidence="1">The sequence shown here is derived from an EMBL/GenBank/DDBJ whole genome shotgun (WGS) entry which is preliminary data.</text>
</comment>
<name>A0A2A7S9T6_BURGA</name>
<evidence type="ECO:0000313" key="1">
    <source>
        <dbReference type="EMBL" id="PEH40326.1"/>
    </source>
</evidence>
<evidence type="ECO:0000313" key="2">
    <source>
        <dbReference type="Proteomes" id="UP000220629"/>
    </source>
</evidence>
<dbReference type="AlphaFoldDB" id="A0A2A7S9T6"/>
<sequence length="107" mass="12096">MTQVDLLRYLVTSQLVARIQTGRWMPPDRVVTATHGWLGGHRVECDWLDRIRIAMAARGLAGEIYEVATSGQHPGLVDGLLVDEHSPQMAALRARCEHYLQRLLRSH</sequence>
<organism evidence="1 2">
    <name type="scientific">Burkholderia gladioli</name>
    <name type="common">Pseudomonas marginata</name>
    <name type="synonym">Phytomonas marginata</name>
    <dbReference type="NCBI Taxonomy" id="28095"/>
    <lineage>
        <taxon>Bacteria</taxon>
        <taxon>Pseudomonadati</taxon>
        <taxon>Pseudomonadota</taxon>
        <taxon>Betaproteobacteria</taxon>
        <taxon>Burkholderiales</taxon>
        <taxon>Burkholderiaceae</taxon>
        <taxon>Burkholderia</taxon>
    </lineage>
</organism>
<gene>
    <name evidence="1" type="ORF">CRM94_32020</name>
</gene>
<dbReference type="RefSeq" id="WP_098154260.1">
    <property type="nucleotide sequence ID" value="NZ_CADEQH010000006.1"/>
</dbReference>
<reference evidence="2" key="1">
    <citation type="submission" date="2017-09" db="EMBL/GenBank/DDBJ databases">
        <title>FDA dAtabase for Regulatory Grade micrObial Sequences (FDA-ARGOS): Supporting development and validation of Infectious Disease Dx tests.</title>
        <authorList>
            <person name="Minogue T."/>
            <person name="Wolcott M."/>
            <person name="Wasieloski L."/>
            <person name="Aguilar W."/>
            <person name="Moore D."/>
            <person name="Tallon L."/>
            <person name="Sadzewicz L."/>
            <person name="Ott S."/>
            <person name="Zhao X."/>
            <person name="Nagaraj S."/>
            <person name="Vavikolanu K."/>
            <person name="Aluvathingal J."/>
            <person name="Nadendla S."/>
            <person name="Sichtig H."/>
        </authorList>
    </citation>
    <scope>NUCLEOTIDE SEQUENCE [LARGE SCALE GENOMIC DNA]</scope>
    <source>
        <strain evidence="2">FDAARGOS_390</strain>
    </source>
</reference>
<dbReference type="Proteomes" id="UP000220629">
    <property type="component" value="Unassembled WGS sequence"/>
</dbReference>
<proteinExistence type="predicted"/>